<keyword evidence="3" id="KW-1185">Reference proteome</keyword>
<protein>
    <submittedName>
        <fullName evidence="2">Uncharacterized protein</fullName>
    </submittedName>
</protein>
<sequence length="108" mass="11499">MNSSDAGREDGGWVRLEMMAAKERHGEHQCTAVAALLGLAEAGKSIGGNVGEGGSGESTTGPRVIRGWAESGSSRRRQEGFADGMDCDLMNRSGDGDVNCWNERRWAL</sequence>
<evidence type="ECO:0000313" key="2">
    <source>
        <dbReference type="EMBL" id="KAK9928318.1"/>
    </source>
</evidence>
<accession>A0AAW1WX97</accession>
<name>A0AAW1WX97_RUBAR</name>
<organism evidence="2 3">
    <name type="scientific">Rubus argutus</name>
    <name type="common">Southern blackberry</name>
    <dbReference type="NCBI Taxonomy" id="59490"/>
    <lineage>
        <taxon>Eukaryota</taxon>
        <taxon>Viridiplantae</taxon>
        <taxon>Streptophyta</taxon>
        <taxon>Embryophyta</taxon>
        <taxon>Tracheophyta</taxon>
        <taxon>Spermatophyta</taxon>
        <taxon>Magnoliopsida</taxon>
        <taxon>eudicotyledons</taxon>
        <taxon>Gunneridae</taxon>
        <taxon>Pentapetalae</taxon>
        <taxon>rosids</taxon>
        <taxon>fabids</taxon>
        <taxon>Rosales</taxon>
        <taxon>Rosaceae</taxon>
        <taxon>Rosoideae</taxon>
        <taxon>Rosoideae incertae sedis</taxon>
        <taxon>Rubus</taxon>
    </lineage>
</organism>
<reference evidence="2 3" key="1">
    <citation type="journal article" date="2023" name="G3 (Bethesda)">
        <title>A chromosome-length genome assembly and annotation of blackberry (Rubus argutus, cv. 'Hillquist').</title>
        <authorList>
            <person name="Bruna T."/>
            <person name="Aryal R."/>
            <person name="Dudchenko O."/>
            <person name="Sargent D.J."/>
            <person name="Mead D."/>
            <person name="Buti M."/>
            <person name="Cavallini A."/>
            <person name="Hytonen T."/>
            <person name="Andres J."/>
            <person name="Pham M."/>
            <person name="Weisz D."/>
            <person name="Mascagni F."/>
            <person name="Usai G."/>
            <person name="Natali L."/>
            <person name="Bassil N."/>
            <person name="Fernandez G.E."/>
            <person name="Lomsadze A."/>
            <person name="Armour M."/>
            <person name="Olukolu B."/>
            <person name="Poorten T."/>
            <person name="Britton C."/>
            <person name="Davik J."/>
            <person name="Ashrafi H."/>
            <person name="Aiden E.L."/>
            <person name="Borodovsky M."/>
            <person name="Worthington M."/>
        </authorList>
    </citation>
    <scope>NUCLEOTIDE SEQUENCE [LARGE SCALE GENOMIC DNA]</scope>
    <source>
        <strain evidence="2">PI 553951</strain>
    </source>
</reference>
<comment type="caution">
    <text evidence="2">The sequence shown here is derived from an EMBL/GenBank/DDBJ whole genome shotgun (WGS) entry which is preliminary data.</text>
</comment>
<dbReference type="Proteomes" id="UP001457282">
    <property type="component" value="Unassembled WGS sequence"/>
</dbReference>
<feature type="compositionally biased region" description="Gly residues" evidence="1">
    <location>
        <begin position="47"/>
        <end position="56"/>
    </location>
</feature>
<dbReference type="AlphaFoldDB" id="A0AAW1WX97"/>
<dbReference type="EMBL" id="JBEDUW010000005">
    <property type="protein sequence ID" value="KAK9928318.1"/>
    <property type="molecule type" value="Genomic_DNA"/>
</dbReference>
<evidence type="ECO:0000313" key="3">
    <source>
        <dbReference type="Proteomes" id="UP001457282"/>
    </source>
</evidence>
<evidence type="ECO:0000256" key="1">
    <source>
        <dbReference type="SAM" id="MobiDB-lite"/>
    </source>
</evidence>
<proteinExistence type="predicted"/>
<feature type="region of interest" description="Disordered" evidence="1">
    <location>
        <begin position="47"/>
        <end position="80"/>
    </location>
</feature>
<gene>
    <name evidence="2" type="ORF">M0R45_025461</name>
</gene>